<comment type="caution">
    <text evidence="3">The sequence shown here is derived from an EMBL/GenBank/DDBJ whole genome shotgun (WGS) entry which is preliminary data.</text>
</comment>
<dbReference type="OrthoDB" id="10057240at2759"/>
<protein>
    <recommendedName>
        <fullName evidence="2">PiggyBac transposable element-derived protein domain-containing protein</fullName>
    </recommendedName>
</protein>
<organism evidence="3 4">
    <name type="scientific">Ignelater luminosus</name>
    <name type="common">Cucubano</name>
    <name type="synonym">Pyrophorus luminosus</name>
    <dbReference type="NCBI Taxonomy" id="2038154"/>
    <lineage>
        <taxon>Eukaryota</taxon>
        <taxon>Metazoa</taxon>
        <taxon>Ecdysozoa</taxon>
        <taxon>Arthropoda</taxon>
        <taxon>Hexapoda</taxon>
        <taxon>Insecta</taxon>
        <taxon>Pterygota</taxon>
        <taxon>Neoptera</taxon>
        <taxon>Endopterygota</taxon>
        <taxon>Coleoptera</taxon>
        <taxon>Polyphaga</taxon>
        <taxon>Elateriformia</taxon>
        <taxon>Elateroidea</taxon>
        <taxon>Elateridae</taxon>
        <taxon>Agrypninae</taxon>
        <taxon>Pyrophorini</taxon>
        <taxon>Ignelater</taxon>
    </lineage>
</organism>
<dbReference type="PANTHER" id="PTHR47055">
    <property type="entry name" value="DDE_TNP_1_7 DOMAIN-CONTAINING PROTEIN"/>
    <property type="match status" value="1"/>
</dbReference>
<keyword evidence="4" id="KW-1185">Reference proteome</keyword>
<dbReference type="InterPro" id="IPR029526">
    <property type="entry name" value="PGBD"/>
</dbReference>
<reference evidence="3" key="1">
    <citation type="submission" date="2019-08" db="EMBL/GenBank/DDBJ databases">
        <title>The genome of the North American firefly Photinus pyralis.</title>
        <authorList>
            <consortium name="Photinus pyralis genome working group"/>
            <person name="Fallon T.R."/>
            <person name="Sander Lower S.E."/>
            <person name="Weng J.-K."/>
        </authorList>
    </citation>
    <scope>NUCLEOTIDE SEQUENCE</scope>
    <source>
        <strain evidence="3">TRF0915ILg1</strain>
        <tissue evidence="3">Whole body</tissue>
    </source>
</reference>
<feature type="chain" id="PRO_5035433013" description="PiggyBac transposable element-derived protein domain-containing protein" evidence="1">
    <location>
        <begin position="24"/>
        <end position="201"/>
    </location>
</feature>
<dbReference type="EMBL" id="VTPC01000548">
    <property type="protein sequence ID" value="KAF2905387.1"/>
    <property type="molecule type" value="Genomic_DNA"/>
</dbReference>
<feature type="signal peptide" evidence="1">
    <location>
        <begin position="1"/>
        <end position="23"/>
    </location>
</feature>
<dbReference type="Proteomes" id="UP000801492">
    <property type="component" value="Unassembled WGS sequence"/>
</dbReference>
<accession>A0A8K0DKX8</accession>
<evidence type="ECO:0000259" key="2">
    <source>
        <dbReference type="Pfam" id="PF13843"/>
    </source>
</evidence>
<name>A0A8K0DKX8_IGNLU</name>
<evidence type="ECO:0000256" key="1">
    <source>
        <dbReference type="SAM" id="SignalP"/>
    </source>
</evidence>
<dbReference type="InterPro" id="IPR052638">
    <property type="entry name" value="PiggyBac_TE-derived"/>
</dbReference>
<keyword evidence="1" id="KW-0732">Signal</keyword>
<dbReference type="GO" id="GO:0043565">
    <property type="term" value="F:sequence-specific DNA binding"/>
    <property type="evidence" value="ECO:0007669"/>
    <property type="project" value="TreeGrafter"/>
</dbReference>
<dbReference type="PANTHER" id="PTHR47055:SF3">
    <property type="entry name" value="PHORBOL-ESTER_DAG-TYPE DOMAIN-CONTAINING PROTEIN"/>
    <property type="match status" value="1"/>
</dbReference>
<gene>
    <name evidence="3" type="ORF">ILUMI_00789</name>
</gene>
<dbReference type="AlphaFoldDB" id="A0A8K0DKX8"/>
<feature type="domain" description="PiggyBac transposable element-derived protein" evidence="2">
    <location>
        <begin position="137"/>
        <end position="197"/>
    </location>
</feature>
<sequence length="201" mass="22891">MSHRANPSHTIKCLLILPHRALSSILGPDISVQEGLDIVLGDEGTNPVEEIFIAPPEPAVLTDEDTGDDDEGGDFNNLSRRQLLADADVRTVYERDTDEIYPKSSDSRTWIVGDFEPHGRQLTTVDYLEFHYKCVTDFFEMFFDEHIVSFLVQETSNYALFKNYLDPQVNFNEIKCFIAILIISGYNDLPIGKIIWTLEMI</sequence>
<evidence type="ECO:0000313" key="4">
    <source>
        <dbReference type="Proteomes" id="UP000801492"/>
    </source>
</evidence>
<proteinExistence type="predicted"/>
<evidence type="ECO:0000313" key="3">
    <source>
        <dbReference type="EMBL" id="KAF2905387.1"/>
    </source>
</evidence>
<dbReference type="Pfam" id="PF13843">
    <property type="entry name" value="DDE_Tnp_1_7"/>
    <property type="match status" value="1"/>
</dbReference>